<dbReference type="EMBL" id="AJWJ01000001">
    <property type="protein sequence ID" value="KAF2078660.1"/>
    <property type="molecule type" value="Genomic_DNA"/>
</dbReference>
<comment type="similarity">
    <text evidence="1">Belongs to the AATF family.</text>
</comment>
<evidence type="ECO:0000256" key="1">
    <source>
        <dbReference type="ARBA" id="ARBA00008966"/>
    </source>
</evidence>
<dbReference type="InterPro" id="IPR039223">
    <property type="entry name" value="AATF/Bfr2"/>
</dbReference>
<accession>A0A8J4V2R6</accession>
<dbReference type="AlphaFoldDB" id="A0A8J4V2R6"/>
<feature type="region of interest" description="Disordered" evidence="2">
    <location>
        <begin position="1"/>
        <end position="25"/>
    </location>
</feature>
<feature type="compositionally biased region" description="Polar residues" evidence="2">
    <location>
        <begin position="82"/>
        <end position="93"/>
    </location>
</feature>
<protein>
    <recommendedName>
        <fullName evidence="7">TRAUB family protein</fullName>
    </recommendedName>
</protein>
<feature type="compositionally biased region" description="Basic and acidic residues" evidence="2">
    <location>
        <begin position="121"/>
        <end position="133"/>
    </location>
</feature>
<feature type="domain" description="AATF leucine zipper-containing" evidence="4">
    <location>
        <begin position="180"/>
        <end position="316"/>
    </location>
</feature>
<dbReference type="Pfam" id="PF08164">
    <property type="entry name" value="TRAUB"/>
    <property type="match status" value="1"/>
</dbReference>
<keyword evidence="6" id="KW-1185">Reference proteome</keyword>
<dbReference type="Proteomes" id="UP000695562">
    <property type="component" value="Unassembled WGS sequence"/>
</dbReference>
<evidence type="ECO:0000256" key="2">
    <source>
        <dbReference type="SAM" id="MobiDB-lite"/>
    </source>
</evidence>
<name>A0A8J4V2R6_9MYCE</name>
<evidence type="ECO:0008006" key="7">
    <source>
        <dbReference type="Google" id="ProtNLM"/>
    </source>
</evidence>
<dbReference type="PANTHER" id="PTHR15565">
    <property type="entry name" value="AATF PROTEIN APOPTOSIS ANTAGONIZING TRANSCRIPTION FACTOR"/>
    <property type="match status" value="1"/>
</dbReference>
<organism evidence="5 6">
    <name type="scientific">Polysphondylium violaceum</name>
    <dbReference type="NCBI Taxonomy" id="133409"/>
    <lineage>
        <taxon>Eukaryota</taxon>
        <taxon>Amoebozoa</taxon>
        <taxon>Evosea</taxon>
        <taxon>Eumycetozoa</taxon>
        <taxon>Dictyostelia</taxon>
        <taxon>Dictyosteliales</taxon>
        <taxon>Dictyosteliaceae</taxon>
        <taxon>Polysphondylium</taxon>
    </lineage>
</organism>
<proteinExistence type="inferred from homology"/>
<feature type="compositionally biased region" description="Acidic residues" evidence="2">
    <location>
        <begin position="60"/>
        <end position="70"/>
    </location>
</feature>
<comment type="caution">
    <text evidence="5">The sequence shown here is derived from an EMBL/GenBank/DDBJ whole genome shotgun (WGS) entry which is preliminary data.</text>
</comment>
<feature type="compositionally biased region" description="Acidic residues" evidence="2">
    <location>
        <begin position="134"/>
        <end position="145"/>
    </location>
</feature>
<dbReference type="PANTHER" id="PTHR15565:SF0">
    <property type="entry name" value="PROTEIN AATF"/>
    <property type="match status" value="1"/>
</dbReference>
<reference evidence="5" key="1">
    <citation type="submission" date="2020-01" db="EMBL/GenBank/DDBJ databases">
        <title>Development of genomics and gene disruption for Polysphondylium violaceum indicates a role for the polyketide synthase stlB in stalk morphogenesis.</title>
        <authorList>
            <person name="Narita B."/>
            <person name="Kawabe Y."/>
            <person name="Kin K."/>
            <person name="Saito T."/>
            <person name="Gibbs R."/>
            <person name="Kuspa A."/>
            <person name="Muzny D."/>
            <person name="Queller D."/>
            <person name="Richards S."/>
            <person name="Strassman J."/>
            <person name="Sucgang R."/>
            <person name="Worley K."/>
            <person name="Schaap P."/>
        </authorList>
    </citation>
    <scope>NUCLEOTIDE SEQUENCE</scope>
    <source>
        <strain evidence="5">QSvi11</strain>
    </source>
</reference>
<feature type="region of interest" description="Disordered" evidence="2">
    <location>
        <begin position="41"/>
        <end position="150"/>
    </location>
</feature>
<evidence type="ECO:0000259" key="3">
    <source>
        <dbReference type="Pfam" id="PF08164"/>
    </source>
</evidence>
<dbReference type="OrthoDB" id="5783963at2759"/>
<dbReference type="InterPro" id="IPR012617">
    <property type="entry name" value="AATF_C"/>
</dbReference>
<evidence type="ECO:0000313" key="5">
    <source>
        <dbReference type="EMBL" id="KAF2078660.1"/>
    </source>
</evidence>
<dbReference type="InterPro" id="IPR025160">
    <property type="entry name" value="AATF"/>
</dbReference>
<feature type="domain" description="Apoptosis-antagonizing transcription factor C-terminal" evidence="3">
    <location>
        <begin position="397"/>
        <end position="470"/>
    </location>
</feature>
<evidence type="ECO:0000313" key="6">
    <source>
        <dbReference type="Proteomes" id="UP000695562"/>
    </source>
</evidence>
<evidence type="ECO:0000259" key="4">
    <source>
        <dbReference type="Pfam" id="PF13339"/>
    </source>
</evidence>
<sequence>MVGPAKKVISNTRGGIGKSKAAKTKGDEILDVVTNKSNIKSIDPENVDFGDSYSMKSTDYDNDDDFDNDMLEGKRIKGDMPSTFTTGKYSGQKSSRKSEFIQNDDEDDEEQDQDDDSGDELDSKYDFEDRVGDMDDEDEDEDDDIVGSSNTDKADALLKKLQQQEVDEPILVSKESEKSEMEKSINTKNQSDLYDDFLTTRIQLQKLLVTSNRFPKPKNFNLFIEADQSEGGNSISKKFKEAKRESASLLADLYDLQYSLMNQNDEIPKDDDIKNNNSKRIRDVSSSLNDIWSILEEQNQKLMVFHNSTIDKWNNRIGLTVATGNNKNLKSINQSILSQINNTLSDFERLQKRTKLKRVTYKIFGENDQQQTTQQQQEDIIDQDEYDDEIFDDSDFYQVLLDSIESDEVGSQYWTEMRNLKKKKKKKVNQKASKGRILRFEIFPKLENFMTPQPLPPSNWNIDQLYSNLFGGLGAIKNDE</sequence>
<gene>
    <name evidence="5" type="ORF">CYY_000031</name>
</gene>
<dbReference type="GO" id="GO:0005730">
    <property type="term" value="C:nucleolus"/>
    <property type="evidence" value="ECO:0007669"/>
    <property type="project" value="TreeGrafter"/>
</dbReference>
<feature type="compositionally biased region" description="Acidic residues" evidence="2">
    <location>
        <begin position="102"/>
        <end position="120"/>
    </location>
</feature>
<dbReference type="Pfam" id="PF13339">
    <property type="entry name" value="AATF-Che1"/>
    <property type="match status" value="1"/>
</dbReference>